<dbReference type="OrthoDB" id="436532at2759"/>
<feature type="region of interest" description="Disordered" evidence="1">
    <location>
        <begin position="224"/>
        <end position="291"/>
    </location>
</feature>
<gene>
    <name evidence="2" type="primary">SLC8A1</name>
    <name evidence="2" type="ORF">SPIL2461_LOCUS12850</name>
</gene>
<accession>A0A812SYL3</accession>
<dbReference type="AlphaFoldDB" id="A0A812SYL3"/>
<feature type="region of interest" description="Disordered" evidence="1">
    <location>
        <begin position="370"/>
        <end position="407"/>
    </location>
</feature>
<evidence type="ECO:0000313" key="2">
    <source>
        <dbReference type="EMBL" id="CAE7497682.1"/>
    </source>
</evidence>
<organism evidence="2 3">
    <name type="scientific">Symbiodinium pilosum</name>
    <name type="common">Dinoflagellate</name>
    <dbReference type="NCBI Taxonomy" id="2952"/>
    <lineage>
        <taxon>Eukaryota</taxon>
        <taxon>Sar</taxon>
        <taxon>Alveolata</taxon>
        <taxon>Dinophyceae</taxon>
        <taxon>Suessiales</taxon>
        <taxon>Symbiodiniaceae</taxon>
        <taxon>Symbiodinium</taxon>
    </lineage>
</organism>
<keyword evidence="3" id="KW-1185">Reference proteome</keyword>
<dbReference type="EMBL" id="CAJNIZ010027114">
    <property type="protein sequence ID" value="CAE7497682.1"/>
    <property type="molecule type" value="Genomic_DNA"/>
</dbReference>
<protein>
    <submittedName>
        <fullName evidence="2">SLC8A1 protein</fullName>
    </submittedName>
</protein>
<name>A0A812SYL3_SYMPI</name>
<proteinExistence type="predicted"/>
<comment type="caution">
    <text evidence="2">The sequence shown here is derived from an EMBL/GenBank/DDBJ whole genome shotgun (WGS) entry which is preliminary data.</text>
</comment>
<dbReference type="Proteomes" id="UP000649617">
    <property type="component" value="Unassembled WGS sequence"/>
</dbReference>
<sequence length="407" mass="46322">MVMAYLRNRDVMLRQTRHLRLADMVQLTDCLMGSRSKAIIQSFLCLCLFTIYDLGKEKNYCFVWSEEAVDPNKILLFPKAFRAKYADLGPGLAASTPDEEVCRIIVKSAGGDEGTVGSENVFGGKILEQLLEHKLQEKMAGAQHLEGTKSEMKLLMEEKLKAETIQREQQQERLKELESLRGQHEDHQNKQQLLMQQLQEQQLQLQRQQQEQMEALRKQQEMELERLRKQQEEASAAAVAALEAAKEKEAPPAPVHPTDPTLRRPTEAAGAPSSRPSRIRRQTTDHSLHSLHALRFRIPTGSPEEEGRPRQNHPALHAALAQMAAILRVAKEREQNFKASEEFQDQMLRDLQAERDGWKQEIQMLTEQVGDLRQSLEDPSWQRRPGSGSLHAALCPPEVMDQPGRSP</sequence>
<evidence type="ECO:0000256" key="1">
    <source>
        <dbReference type="SAM" id="MobiDB-lite"/>
    </source>
</evidence>
<evidence type="ECO:0000313" key="3">
    <source>
        <dbReference type="Proteomes" id="UP000649617"/>
    </source>
</evidence>
<reference evidence="2" key="1">
    <citation type="submission" date="2021-02" db="EMBL/GenBank/DDBJ databases">
        <authorList>
            <person name="Dougan E. K."/>
            <person name="Rhodes N."/>
            <person name="Thang M."/>
            <person name="Chan C."/>
        </authorList>
    </citation>
    <scope>NUCLEOTIDE SEQUENCE</scope>
</reference>
<feature type="compositionally biased region" description="Low complexity" evidence="1">
    <location>
        <begin position="233"/>
        <end position="243"/>
    </location>
</feature>